<feature type="chain" id="PRO_5045179083" evidence="1">
    <location>
        <begin position="24"/>
        <end position="295"/>
    </location>
</feature>
<comment type="caution">
    <text evidence="3">The sequence shown here is derived from an EMBL/GenBank/DDBJ whole genome shotgun (WGS) entry which is preliminary data.</text>
</comment>
<protein>
    <submittedName>
        <fullName evidence="3">Endonuclease/exonuclease/phosphatase family protein</fullName>
    </submittedName>
</protein>
<dbReference type="EMBL" id="JBGOOS010000025">
    <property type="protein sequence ID" value="MEZ8210280.1"/>
    <property type="molecule type" value="Genomic_DNA"/>
</dbReference>
<dbReference type="SUPFAM" id="SSF56219">
    <property type="entry name" value="DNase I-like"/>
    <property type="match status" value="1"/>
</dbReference>
<evidence type="ECO:0000313" key="3">
    <source>
        <dbReference type="EMBL" id="MEZ8210280.1"/>
    </source>
</evidence>
<sequence>MLSPKSWSLFVSLLCLLSFYSSANDSVYATWNIEWLSNTPSEKFSSSQRNEDDYFALSRHFASIAPEVLAFQEVNDPIALKRVIGSDYQLFFSQRSLPTNKKHQFDEINQYTGFAVKKGINVSNREDKRLDSTSNSKLRFATYIVLNPNNGNPIHALSVHLKARCSGAYRNSRDCKTLKEQGKTLNHWIKERESSGESYVILGDFNHNLSYQGDWLWKEMTKGTSARLASQQTKADCKVKSRNNPKKTHQFRSLIDHIVVSEALATTKPEQNVFPVPDVFEYTLSDHCPLSMQIH</sequence>
<reference evidence="3 4" key="1">
    <citation type="submission" date="2024-06" db="EMBL/GenBank/DDBJ databases">
        <authorList>
            <person name="Steensen K."/>
            <person name="Seneca J."/>
            <person name="Bartlau N."/>
            <person name="Yu A.X."/>
            <person name="Polz M.F."/>
        </authorList>
    </citation>
    <scope>NUCLEOTIDE SEQUENCE [LARGE SCALE GENOMIC DNA]</scope>
    <source>
        <strain evidence="3 4">1F146</strain>
    </source>
</reference>
<dbReference type="Gene3D" id="3.60.10.10">
    <property type="entry name" value="Endonuclease/exonuclease/phosphatase"/>
    <property type="match status" value="1"/>
</dbReference>
<keyword evidence="3" id="KW-0378">Hydrolase</keyword>
<keyword evidence="4" id="KW-1185">Reference proteome</keyword>
<dbReference type="RefSeq" id="WP_371718882.1">
    <property type="nucleotide sequence ID" value="NZ_JBGOOF010000014.1"/>
</dbReference>
<dbReference type="GO" id="GO:0004519">
    <property type="term" value="F:endonuclease activity"/>
    <property type="evidence" value="ECO:0007669"/>
    <property type="project" value="UniProtKB-KW"/>
</dbReference>
<accession>A0ABV4ML26</accession>
<dbReference type="Proteomes" id="UP001569151">
    <property type="component" value="Unassembled WGS sequence"/>
</dbReference>
<feature type="signal peptide" evidence="1">
    <location>
        <begin position="1"/>
        <end position="23"/>
    </location>
</feature>
<keyword evidence="3" id="KW-0255">Endonuclease</keyword>
<name>A0ABV4ML26_9VIBR</name>
<dbReference type="InterPro" id="IPR005135">
    <property type="entry name" value="Endo/exonuclease/phosphatase"/>
</dbReference>
<feature type="domain" description="Endonuclease/exonuclease/phosphatase" evidence="2">
    <location>
        <begin position="29"/>
        <end position="287"/>
    </location>
</feature>
<proteinExistence type="predicted"/>
<dbReference type="InterPro" id="IPR036691">
    <property type="entry name" value="Endo/exonu/phosph_ase_sf"/>
</dbReference>
<evidence type="ECO:0000259" key="2">
    <source>
        <dbReference type="Pfam" id="PF03372"/>
    </source>
</evidence>
<gene>
    <name evidence="3" type="ORF">ACED39_15985</name>
</gene>
<keyword evidence="1" id="KW-0732">Signal</keyword>
<dbReference type="Pfam" id="PF03372">
    <property type="entry name" value="Exo_endo_phos"/>
    <property type="match status" value="1"/>
</dbReference>
<organism evidence="3 4">
    <name type="scientific">Vibrio bivalvicida</name>
    <dbReference type="NCBI Taxonomy" id="1276888"/>
    <lineage>
        <taxon>Bacteria</taxon>
        <taxon>Pseudomonadati</taxon>
        <taxon>Pseudomonadota</taxon>
        <taxon>Gammaproteobacteria</taxon>
        <taxon>Vibrionales</taxon>
        <taxon>Vibrionaceae</taxon>
        <taxon>Vibrio</taxon>
        <taxon>Vibrio oreintalis group</taxon>
    </lineage>
</organism>
<keyword evidence="3" id="KW-0540">Nuclease</keyword>
<evidence type="ECO:0000313" key="4">
    <source>
        <dbReference type="Proteomes" id="UP001569151"/>
    </source>
</evidence>
<evidence type="ECO:0000256" key="1">
    <source>
        <dbReference type="SAM" id="SignalP"/>
    </source>
</evidence>